<keyword evidence="3" id="KW-0812">Transmembrane</keyword>
<dbReference type="InterPro" id="IPR050327">
    <property type="entry name" value="Proton-linked_MCT"/>
</dbReference>
<keyword evidence="3" id="KW-0472">Membrane</keyword>
<feature type="transmembrane region" description="Helical" evidence="3">
    <location>
        <begin position="35"/>
        <end position="58"/>
    </location>
</feature>
<evidence type="ECO:0000256" key="1">
    <source>
        <dbReference type="ARBA" id="ARBA00004141"/>
    </source>
</evidence>
<feature type="transmembrane region" description="Helical" evidence="3">
    <location>
        <begin position="331"/>
        <end position="353"/>
    </location>
</feature>
<feature type="transmembrane region" description="Helical" evidence="3">
    <location>
        <begin position="307"/>
        <end position="325"/>
    </location>
</feature>
<dbReference type="Gene3D" id="1.20.1250.20">
    <property type="entry name" value="MFS general substrate transporter like domains"/>
    <property type="match status" value="2"/>
</dbReference>
<feature type="transmembrane region" description="Helical" evidence="3">
    <location>
        <begin position="280"/>
        <end position="300"/>
    </location>
</feature>
<evidence type="ECO:0000256" key="3">
    <source>
        <dbReference type="SAM" id="Phobius"/>
    </source>
</evidence>
<proteinExistence type="inferred from homology"/>
<reference evidence="4 5" key="1">
    <citation type="submission" date="2016-03" db="EMBL/GenBank/DDBJ databases">
        <authorList>
            <person name="Devillers H."/>
        </authorList>
    </citation>
    <scope>NUCLEOTIDE SEQUENCE [LARGE SCALE GENOMIC DNA]</scope>
    <source>
        <strain evidence="4">CBS 11717</strain>
    </source>
</reference>
<protein>
    <submittedName>
        <fullName evidence="4">LAMI_0D10704g1_1</fullName>
    </submittedName>
</protein>
<feature type="transmembrane region" description="Helical" evidence="3">
    <location>
        <begin position="196"/>
        <end position="217"/>
    </location>
</feature>
<dbReference type="Proteomes" id="UP000191024">
    <property type="component" value="Chromosome D"/>
</dbReference>
<feature type="transmembrane region" description="Helical" evidence="3">
    <location>
        <begin position="238"/>
        <end position="260"/>
    </location>
</feature>
<feature type="transmembrane region" description="Helical" evidence="3">
    <location>
        <begin position="165"/>
        <end position="184"/>
    </location>
</feature>
<feature type="transmembrane region" description="Helical" evidence="3">
    <location>
        <begin position="400"/>
        <end position="422"/>
    </location>
</feature>
<dbReference type="InterPro" id="IPR036259">
    <property type="entry name" value="MFS_trans_sf"/>
</dbReference>
<dbReference type="CDD" id="cd17352">
    <property type="entry name" value="MFS_MCT_SLC16"/>
    <property type="match status" value="1"/>
</dbReference>
<evidence type="ECO:0000313" key="4">
    <source>
        <dbReference type="EMBL" id="SCU88607.1"/>
    </source>
</evidence>
<feature type="transmembrane region" description="Helical" evidence="3">
    <location>
        <begin position="132"/>
        <end position="153"/>
    </location>
</feature>
<dbReference type="PANTHER" id="PTHR11360:SF315">
    <property type="entry name" value="TRANSPORTER MCH2-RELATED"/>
    <property type="match status" value="1"/>
</dbReference>
<feature type="transmembrane region" description="Helical" evidence="3">
    <location>
        <begin position="107"/>
        <end position="126"/>
    </location>
</feature>
<dbReference type="OrthoDB" id="6499973at2759"/>
<dbReference type="AlphaFoldDB" id="A0A1G4JF00"/>
<evidence type="ECO:0000313" key="5">
    <source>
        <dbReference type="Proteomes" id="UP000191024"/>
    </source>
</evidence>
<dbReference type="InterPro" id="IPR011701">
    <property type="entry name" value="MFS"/>
</dbReference>
<dbReference type="GO" id="GO:0016020">
    <property type="term" value="C:membrane"/>
    <property type="evidence" value="ECO:0007669"/>
    <property type="project" value="UniProtKB-SubCell"/>
</dbReference>
<keyword evidence="3" id="KW-1133">Transmembrane helix</keyword>
<feature type="transmembrane region" description="Helical" evidence="3">
    <location>
        <begin position="365"/>
        <end position="388"/>
    </location>
</feature>
<dbReference type="PANTHER" id="PTHR11360">
    <property type="entry name" value="MONOCARBOXYLATE TRANSPORTER"/>
    <property type="match status" value="1"/>
</dbReference>
<dbReference type="SUPFAM" id="SSF103473">
    <property type="entry name" value="MFS general substrate transporter"/>
    <property type="match status" value="1"/>
</dbReference>
<name>A0A1G4JF00_9SACH</name>
<gene>
    <name evidence="4" type="ORF">LAMI_0D10704G</name>
</gene>
<comment type="similarity">
    <text evidence="2">Belongs to the major facilitator superfamily. Monocarboxylate porter (TC 2.A.1.13) family.</text>
</comment>
<keyword evidence="5" id="KW-1185">Reference proteome</keyword>
<accession>A0A1G4JF00</accession>
<dbReference type="GO" id="GO:0022857">
    <property type="term" value="F:transmembrane transporter activity"/>
    <property type="evidence" value="ECO:0007669"/>
    <property type="project" value="InterPro"/>
</dbReference>
<evidence type="ECO:0000256" key="2">
    <source>
        <dbReference type="ARBA" id="ARBA00006727"/>
    </source>
</evidence>
<comment type="subcellular location">
    <subcellularLocation>
        <location evidence="1">Membrane</location>
        <topology evidence="1">Multi-pass membrane protein</topology>
    </subcellularLocation>
</comment>
<dbReference type="Pfam" id="PF07690">
    <property type="entry name" value="MFS_1"/>
    <property type="match status" value="1"/>
</dbReference>
<sequence length="468" mass="50957">MERSESSKSVVFQEKQECDVPVAQPGAIEVPDGGYGWFVVVAYFLYNFSTWGANAGYAVYLAHYLQYNKFRGAGKLDYAAIGGFAFGCGLFFGPAITWLAHATSAQFVLGVGILLQCAALLLAAFSTQLWELYLTQGVLISFGLAFICIPSLTLLPQWFRRKRSLAMGLATGGSGLGGIIFNLGMQKLIEVKSVKWALIVQCIMCTSLSCIGLVLTRTRNKAIYGPEKPKIKLFDREVVCSIGYWLIVVYISLTMLGYVILLYSMSSFTVSLGYSENQGSIVSCMISVGALFGRPAVGYVADFVGPVTMSIVAHLIVAVFSWAMWIPCRNFATALLFALIVGSFMGSIWSLMAPIVTRVVGLKKLTVTFGMLWIFLSIFGIVAPIIGLELRSSSNSGGNQYVRTAILAGFAYLGSALALWILRGMLVARDVLAVEAQTGFDEGEMHLKVNKKDWAAGLFKFKNLPRVV</sequence>
<feature type="transmembrane region" description="Helical" evidence="3">
    <location>
        <begin position="78"/>
        <end position="100"/>
    </location>
</feature>
<organism evidence="4 5">
    <name type="scientific">Lachancea mirantina</name>
    <dbReference type="NCBI Taxonomy" id="1230905"/>
    <lineage>
        <taxon>Eukaryota</taxon>
        <taxon>Fungi</taxon>
        <taxon>Dikarya</taxon>
        <taxon>Ascomycota</taxon>
        <taxon>Saccharomycotina</taxon>
        <taxon>Saccharomycetes</taxon>
        <taxon>Saccharomycetales</taxon>
        <taxon>Saccharomycetaceae</taxon>
        <taxon>Lachancea</taxon>
    </lineage>
</organism>
<dbReference type="EMBL" id="LT598463">
    <property type="protein sequence ID" value="SCU88607.1"/>
    <property type="molecule type" value="Genomic_DNA"/>
</dbReference>